<dbReference type="GO" id="GO:0005739">
    <property type="term" value="C:mitochondrion"/>
    <property type="evidence" value="ECO:0007669"/>
    <property type="project" value="TreeGrafter"/>
</dbReference>
<reference evidence="1 2" key="1">
    <citation type="submission" date="2020-12" db="EMBL/GenBank/DDBJ databases">
        <title>De novo assembly of Tibetan sheep genome.</title>
        <authorList>
            <person name="Li X."/>
        </authorList>
    </citation>
    <scope>NUCLEOTIDE SEQUENCE [LARGE SCALE GENOMIC DNA]</scope>
    <source>
        <tissue evidence="1">Heart</tissue>
    </source>
</reference>
<protein>
    <submittedName>
        <fullName evidence="1">Uncharacterized protein</fullName>
    </submittedName>
</protein>
<dbReference type="GO" id="GO:1903108">
    <property type="term" value="P:regulation of mitochondrial transcription"/>
    <property type="evidence" value="ECO:0007669"/>
    <property type="project" value="TreeGrafter"/>
</dbReference>
<dbReference type="PANTHER" id="PTHR13633:SF3">
    <property type="entry name" value="MITOCHONDRIAL TRANSCRIPTION RESCUE FACTOR 1"/>
    <property type="match status" value="1"/>
</dbReference>
<accession>A0A836ANU0</accession>
<dbReference type="GO" id="GO:0003723">
    <property type="term" value="F:RNA binding"/>
    <property type="evidence" value="ECO:0007669"/>
    <property type="project" value="TreeGrafter"/>
</dbReference>
<sequence>MTSVRLPSSTLRKSDAWIGLCRAQRGTPSLKGCVFWNQYLYLSSANLLKASNYKTLLHSIFSVRLPGLLISPEYILPFFHKTQKYHNDMNELEEEPRDHPSEVKSCKDLGKVVQSLQFDVKVGDTLNLLIGEDKEVETEEEMWILLKKVLKKSSREVQSGVMTVEKVTTA</sequence>
<name>A0A836ANU0_SHEEP</name>
<dbReference type="EMBL" id="JAEMGP010000001">
    <property type="protein sequence ID" value="KAG5214917.1"/>
    <property type="molecule type" value="Genomic_DNA"/>
</dbReference>
<comment type="caution">
    <text evidence="1">The sequence shown here is derived from an EMBL/GenBank/DDBJ whole genome shotgun (WGS) entry which is preliminary data.</text>
</comment>
<evidence type="ECO:0000313" key="1">
    <source>
        <dbReference type="EMBL" id="KAG5214917.1"/>
    </source>
</evidence>
<organism evidence="1 2">
    <name type="scientific">Ovis aries</name>
    <name type="common">Sheep</name>
    <dbReference type="NCBI Taxonomy" id="9940"/>
    <lineage>
        <taxon>Eukaryota</taxon>
        <taxon>Metazoa</taxon>
        <taxon>Chordata</taxon>
        <taxon>Craniata</taxon>
        <taxon>Vertebrata</taxon>
        <taxon>Euteleostomi</taxon>
        <taxon>Mammalia</taxon>
        <taxon>Eutheria</taxon>
        <taxon>Laurasiatheria</taxon>
        <taxon>Artiodactyla</taxon>
        <taxon>Ruminantia</taxon>
        <taxon>Pecora</taxon>
        <taxon>Bovidae</taxon>
        <taxon>Caprinae</taxon>
        <taxon>Ovis</taxon>
    </lineage>
</organism>
<dbReference type="Proteomes" id="UP000664991">
    <property type="component" value="Unassembled WGS sequence"/>
</dbReference>
<gene>
    <name evidence="1" type="ORF">JEQ12_000493</name>
</gene>
<dbReference type="PANTHER" id="PTHR13633">
    <property type="entry name" value="MITOCHONDRIAL TRANSCRIPTION RESCUE FACTOR 1"/>
    <property type="match status" value="1"/>
</dbReference>
<proteinExistence type="predicted"/>
<evidence type="ECO:0000313" key="2">
    <source>
        <dbReference type="Proteomes" id="UP000664991"/>
    </source>
</evidence>
<dbReference type="AlphaFoldDB" id="A0A836ANU0"/>